<gene>
    <name evidence="2" type="ORF">PoB_003709500</name>
</gene>
<comment type="caution">
    <text evidence="2">The sequence shown here is derived from an EMBL/GenBank/DDBJ whole genome shotgun (WGS) entry which is preliminary data.</text>
</comment>
<evidence type="ECO:0000313" key="3">
    <source>
        <dbReference type="Proteomes" id="UP000735302"/>
    </source>
</evidence>
<organism evidence="2 3">
    <name type="scientific">Plakobranchus ocellatus</name>
    <dbReference type="NCBI Taxonomy" id="259542"/>
    <lineage>
        <taxon>Eukaryota</taxon>
        <taxon>Metazoa</taxon>
        <taxon>Spiralia</taxon>
        <taxon>Lophotrochozoa</taxon>
        <taxon>Mollusca</taxon>
        <taxon>Gastropoda</taxon>
        <taxon>Heterobranchia</taxon>
        <taxon>Euthyneura</taxon>
        <taxon>Panpulmonata</taxon>
        <taxon>Sacoglossa</taxon>
        <taxon>Placobranchoidea</taxon>
        <taxon>Plakobranchidae</taxon>
        <taxon>Plakobranchus</taxon>
    </lineage>
</organism>
<dbReference type="Proteomes" id="UP000735302">
    <property type="component" value="Unassembled WGS sequence"/>
</dbReference>
<protein>
    <submittedName>
        <fullName evidence="2">Uncharacterized protein</fullName>
    </submittedName>
</protein>
<sequence>MTRGRKPWMERTGTMEPSREEGNQGSREQRRWNSDKGKGTKDRENKHGGAMTRGRKPWMERTGTMESSREKGIGIERTRTIE</sequence>
<proteinExistence type="predicted"/>
<feature type="compositionally biased region" description="Basic and acidic residues" evidence="1">
    <location>
        <begin position="67"/>
        <end position="82"/>
    </location>
</feature>
<reference evidence="2 3" key="1">
    <citation type="journal article" date="2021" name="Elife">
        <title>Chloroplast acquisition without the gene transfer in kleptoplastic sea slugs, Plakobranchus ocellatus.</title>
        <authorList>
            <person name="Maeda T."/>
            <person name="Takahashi S."/>
            <person name="Yoshida T."/>
            <person name="Shimamura S."/>
            <person name="Takaki Y."/>
            <person name="Nagai Y."/>
            <person name="Toyoda A."/>
            <person name="Suzuki Y."/>
            <person name="Arimoto A."/>
            <person name="Ishii H."/>
            <person name="Satoh N."/>
            <person name="Nishiyama T."/>
            <person name="Hasebe M."/>
            <person name="Maruyama T."/>
            <person name="Minagawa J."/>
            <person name="Obokata J."/>
            <person name="Shigenobu S."/>
        </authorList>
    </citation>
    <scope>NUCLEOTIDE SEQUENCE [LARGE SCALE GENOMIC DNA]</scope>
</reference>
<evidence type="ECO:0000313" key="2">
    <source>
        <dbReference type="EMBL" id="GFO10590.1"/>
    </source>
</evidence>
<evidence type="ECO:0000256" key="1">
    <source>
        <dbReference type="SAM" id="MobiDB-lite"/>
    </source>
</evidence>
<feature type="region of interest" description="Disordered" evidence="1">
    <location>
        <begin position="1"/>
        <end position="82"/>
    </location>
</feature>
<keyword evidence="3" id="KW-1185">Reference proteome</keyword>
<dbReference type="AlphaFoldDB" id="A0AAV4AUL4"/>
<name>A0AAV4AUL4_9GAST</name>
<dbReference type="EMBL" id="BLXT01004186">
    <property type="protein sequence ID" value="GFO10590.1"/>
    <property type="molecule type" value="Genomic_DNA"/>
</dbReference>
<feature type="compositionally biased region" description="Basic and acidic residues" evidence="1">
    <location>
        <begin position="17"/>
        <end position="47"/>
    </location>
</feature>
<accession>A0AAV4AUL4</accession>